<dbReference type="PANTHER" id="PTHR43581:SF4">
    <property type="entry name" value="ATP_GTP PHOSPHATASE"/>
    <property type="match status" value="1"/>
</dbReference>
<dbReference type="InterPro" id="IPR027417">
    <property type="entry name" value="P-loop_NTPase"/>
</dbReference>
<evidence type="ECO:0000313" key="3">
    <source>
        <dbReference type="Proteomes" id="UP001214521"/>
    </source>
</evidence>
<reference evidence="2" key="1">
    <citation type="submission" date="2022-07" db="EMBL/GenBank/DDBJ databases">
        <authorList>
            <consortium name="Clinical and Environmental Microbiology Branch: Whole genome sequencing antimicrobial resistance pathogens in the healthcare setting"/>
        </authorList>
    </citation>
    <scope>NUCLEOTIDE SEQUENCE</scope>
    <source>
        <strain evidence="2">Stenotrophomonas_maltophilia_2021CK-00905</strain>
    </source>
</reference>
<dbReference type="SUPFAM" id="SSF52540">
    <property type="entry name" value="P-loop containing nucleoside triphosphate hydrolases"/>
    <property type="match status" value="1"/>
</dbReference>
<dbReference type="EMBL" id="ABLOMU010000012">
    <property type="protein sequence ID" value="EKT4440948.1"/>
    <property type="molecule type" value="Genomic_DNA"/>
</dbReference>
<dbReference type="InterPro" id="IPR051396">
    <property type="entry name" value="Bact_Antivir_Def_Nuclease"/>
</dbReference>
<keyword evidence="2" id="KW-0547">Nucleotide-binding</keyword>
<gene>
    <name evidence="2" type="ORF">QEK83_001595</name>
</gene>
<dbReference type="Gene3D" id="3.40.50.300">
    <property type="entry name" value="P-loop containing nucleotide triphosphate hydrolases"/>
    <property type="match status" value="1"/>
</dbReference>
<dbReference type="Proteomes" id="UP001214521">
    <property type="component" value="Unassembled WGS sequence"/>
</dbReference>
<sequence length="582" mass="64203">MPIIGVKIKGLSCFTTEFCGFDEFKLINVIIGRNNTGKSQLLKLVQSLCSPDRTTSRLLASYRFTGTFDEGTLEGIFANSQRSGALRVPPGETNWTYHGLRFVDMPVSWVENPHGLVNDLSHQAKERSDAWGRILPHEVNEATEVELSKAVSRLRGPFADKVFRHMLADRDIRNEPAAAKLALRSDGQGATNIIRDHLIRADNIMVTRRLIQSDLRSALNHVFGPDGSFSAISVHEQAGGEWEIFLEEVLKGLVPLSSSGSGLKTVILVLLNLLIVPVLEGKAAGDYVFAFEELENNLHPSLLRRLLKYIDEFAVENGCTIFLTTHSSATLDQFSRSDHAQFVRVSHDGTAASTQTISAHFDHSQVVGDLGARASDILQANGIIWVEGPSDAIYLNHWIETFSEGRLLEGRDYACAFYGGSLLARTSFGDPNGPNPEELIQLLRLNRNAALVCDSDRSSKGAALKPRVIKAQEEIAKLPDGYMWVTAGKEIETYLPGSVIGKALGMKADPVDPAQFELFFPSASKSKKGDSYVEAKLNRASIDKVELALASREHTTSAIMAPRFDWAERMRELVATIRKWND</sequence>
<keyword evidence="2" id="KW-0067">ATP-binding</keyword>
<proteinExistence type="predicted"/>
<dbReference type="InterPro" id="IPR041685">
    <property type="entry name" value="AAA_GajA/Old/RecF-like"/>
</dbReference>
<name>A0AAI9C7R1_STEMA</name>
<accession>A0AAI9C7R1</accession>
<comment type="caution">
    <text evidence="2">The sequence shown here is derived from an EMBL/GenBank/DDBJ whole genome shotgun (WGS) entry which is preliminary data.</text>
</comment>
<evidence type="ECO:0000259" key="1">
    <source>
        <dbReference type="Pfam" id="PF13175"/>
    </source>
</evidence>
<dbReference type="GO" id="GO:0005524">
    <property type="term" value="F:ATP binding"/>
    <property type="evidence" value="ECO:0007669"/>
    <property type="project" value="UniProtKB-KW"/>
</dbReference>
<organism evidence="2 3">
    <name type="scientific">Stenotrophomonas maltophilia</name>
    <name type="common">Pseudomonas maltophilia</name>
    <name type="synonym">Xanthomonas maltophilia</name>
    <dbReference type="NCBI Taxonomy" id="40324"/>
    <lineage>
        <taxon>Bacteria</taxon>
        <taxon>Pseudomonadati</taxon>
        <taxon>Pseudomonadota</taxon>
        <taxon>Gammaproteobacteria</taxon>
        <taxon>Lysobacterales</taxon>
        <taxon>Lysobacteraceae</taxon>
        <taxon>Stenotrophomonas</taxon>
        <taxon>Stenotrophomonas maltophilia group</taxon>
    </lineage>
</organism>
<dbReference type="PANTHER" id="PTHR43581">
    <property type="entry name" value="ATP/GTP PHOSPHATASE"/>
    <property type="match status" value="1"/>
</dbReference>
<feature type="domain" description="Endonuclease GajA/Old nuclease/RecF-like AAA" evidence="1">
    <location>
        <begin position="235"/>
        <end position="328"/>
    </location>
</feature>
<evidence type="ECO:0000313" key="2">
    <source>
        <dbReference type="EMBL" id="EKT4440948.1"/>
    </source>
</evidence>
<dbReference type="Pfam" id="PF13175">
    <property type="entry name" value="AAA_15"/>
    <property type="match status" value="1"/>
</dbReference>
<dbReference type="RefSeq" id="WP_032956544.1">
    <property type="nucleotide sequence ID" value="NZ_JBFCWN010000003.1"/>
</dbReference>
<protein>
    <submittedName>
        <fullName evidence="2">ATP-binding protein</fullName>
    </submittedName>
</protein>
<dbReference type="AlphaFoldDB" id="A0AAI9C7R1"/>